<dbReference type="InterPro" id="IPR012902">
    <property type="entry name" value="N_methyl_site"/>
</dbReference>
<dbReference type="Pfam" id="PF08334">
    <property type="entry name" value="T2SSG"/>
    <property type="match status" value="1"/>
</dbReference>
<organism evidence="8 9">
    <name type="scientific">Candidatus Blackburnbacteria bacterium RIFCSPHIGHO2_01_FULL_43_15b</name>
    <dbReference type="NCBI Taxonomy" id="1797513"/>
    <lineage>
        <taxon>Bacteria</taxon>
        <taxon>Candidatus Blackburniibacteriota</taxon>
    </lineage>
</organism>
<keyword evidence="2" id="KW-0488">Methylation</keyword>
<comment type="caution">
    <text evidence="8">The sequence shown here is derived from an EMBL/GenBank/DDBJ whole genome shotgun (WGS) entry which is preliminary data.</text>
</comment>
<dbReference type="PRINTS" id="PR00813">
    <property type="entry name" value="BCTERIALGSPG"/>
</dbReference>
<keyword evidence="4 6" id="KW-1133">Transmembrane helix</keyword>
<dbReference type="AlphaFoldDB" id="A0A1G1UXG6"/>
<dbReference type="InterPro" id="IPR013545">
    <property type="entry name" value="T2SS_protein-GspG_C"/>
</dbReference>
<dbReference type="GO" id="GO:0015628">
    <property type="term" value="P:protein secretion by the type II secretion system"/>
    <property type="evidence" value="ECO:0007669"/>
    <property type="project" value="InterPro"/>
</dbReference>
<dbReference type="NCBIfam" id="TIGR02532">
    <property type="entry name" value="IV_pilin_GFxxxE"/>
    <property type="match status" value="1"/>
</dbReference>
<dbReference type="EMBL" id="MHBW01000035">
    <property type="protein sequence ID" value="OGY07833.1"/>
    <property type="molecule type" value="Genomic_DNA"/>
</dbReference>
<proteinExistence type="predicted"/>
<feature type="domain" description="Type II secretion system protein GspG C-terminal" evidence="7">
    <location>
        <begin position="58"/>
        <end position="130"/>
    </location>
</feature>
<sequence length="158" mass="16807">MVGVFDNGFPISYTDNVATLRQQGFTLIEIMVVVLIIGVLVGLSVGAYSGAKKVAWDTRRKGDLESIKSALEIYRTDCGSYPSDVTFGQNLVGSGICNGNTYMSPVPTDPKPAIFSYRYSLSGATYALCAYLETGSSSVLGCGGNCGTQVCNYRVQVP</sequence>
<dbReference type="GO" id="GO:0016020">
    <property type="term" value="C:membrane"/>
    <property type="evidence" value="ECO:0007669"/>
    <property type="project" value="UniProtKB-SubCell"/>
</dbReference>
<dbReference type="PROSITE" id="PS00409">
    <property type="entry name" value="PROKAR_NTER_METHYL"/>
    <property type="match status" value="1"/>
</dbReference>
<evidence type="ECO:0000256" key="6">
    <source>
        <dbReference type="SAM" id="Phobius"/>
    </source>
</evidence>
<accession>A0A1G1UXG6</accession>
<evidence type="ECO:0000256" key="4">
    <source>
        <dbReference type="ARBA" id="ARBA00022989"/>
    </source>
</evidence>
<evidence type="ECO:0000259" key="7">
    <source>
        <dbReference type="Pfam" id="PF08334"/>
    </source>
</evidence>
<evidence type="ECO:0000313" key="9">
    <source>
        <dbReference type="Proteomes" id="UP000177967"/>
    </source>
</evidence>
<evidence type="ECO:0000256" key="2">
    <source>
        <dbReference type="ARBA" id="ARBA00022481"/>
    </source>
</evidence>
<dbReference type="Gene3D" id="3.30.700.10">
    <property type="entry name" value="Glycoprotein, Type 4 Pilin"/>
    <property type="match status" value="1"/>
</dbReference>
<feature type="transmembrane region" description="Helical" evidence="6">
    <location>
        <begin position="30"/>
        <end position="51"/>
    </location>
</feature>
<dbReference type="Proteomes" id="UP000177967">
    <property type="component" value="Unassembled WGS sequence"/>
</dbReference>
<name>A0A1G1UXG6_9BACT</name>
<dbReference type="Pfam" id="PF07963">
    <property type="entry name" value="N_methyl"/>
    <property type="match status" value="1"/>
</dbReference>
<evidence type="ECO:0000256" key="5">
    <source>
        <dbReference type="ARBA" id="ARBA00023136"/>
    </source>
</evidence>
<dbReference type="InterPro" id="IPR000983">
    <property type="entry name" value="Bac_GSPG_pilin"/>
</dbReference>
<dbReference type="STRING" id="1797513.A2782_01680"/>
<dbReference type="GO" id="GO:0015627">
    <property type="term" value="C:type II protein secretion system complex"/>
    <property type="evidence" value="ECO:0007669"/>
    <property type="project" value="InterPro"/>
</dbReference>
<comment type="subcellular location">
    <subcellularLocation>
        <location evidence="1">Membrane</location>
        <topology evidence="1">Single-pass membrane protein</topology>
    </subcellularLocation>
</comment>
<keyword evidence="5 6" id="KW-0472">Membrane</keyword>
<evidence type="ECO:0000256" key="3">
    <source>
        <dbReference type="ARBA" id="ARBA00022692"/>
    </source>
</evidence>
<evidence type="ECO:0000313" key="8">
    <source>
        <dbReference type="EMBL" id="OGY07833.1"/>
    </source>
</evidence>
<dbReference type="PANTHER" id="PTHR30093:SF44">
    <property type="entry name" value="TYPE II SECRETION SYSTEM CORE PROTEIN G"/>
    <property type="match status" value="1"/>
</dbReference>
<dbReference type="PANTHER" id="PTHR30093">
    <property type="entry name" value="GENERAL SECRETION PATHWAY PROTEIN G"/>
    <property type="match status" value="1"/>
</dbReference>
<dbReference type="SUPFAM" id="SSF54523">
    <property type="entry name" value="Pili subunits"/>
    <property type="match status" value="1"/>
</dbReference>
<evidence type="ECO:0000256" key="1">
    <source>
        <dbReference type="ARBA" id="ARBA00004167"/>
    </source>
</evidence>
<keyword evidence="3 6" id="KW-0812">Transmembrane</keyword>
<gene>
    <name evidence="8" type="ORF">A2782_01680</name>
</gene>
<reference evidence="8 9" key="1">
    <citation type="journal article" date="2016" name="Nat. Commun.">
        <title>Thousands of microbial genomes shed light on interconnected biogeochemical processes in an aquifer system.</title>
        <authorList>
            <person name="Anantharaman K."/>
            <person name="Brown C.T."/>
            <person name="Hug L.A."/>
            <person name="Sharon I."/>
            <person name="Castelle C.J."/>
            <person name="Probst A.J."/>
            <person name="Thomas B.C."/>
            <person name="Singh A."/>
            <person name="Wilkins M.J."/>
            <person name="Karaoz U."/>
            <person name="Brodie E.L."/>
            <person name="Williams K.H."/>
            <person name="Hubbard S.S."/>
            <person name="Banfield J.F."/>
        </authorList>
    </citation>
    <scope>NUCLEOTIDE SEQUENCE [LARGE SCALE GENOMIC DNA]</scope>
</reference>
<protein>
    <recommendedName>
        <fullName evidence="7">Type II secretion system protein GspG C-terminal domain-containing protein</fullName>
    </recommendedName>
</protein>
<dbReference type="InterPro" id="IPR045584">
    <property type="entry name" value="Pilin-like"/>
</dbReference>